<dbReference type="Proteomes" id="UP000198660">
    <property type="component" value="Unassembled WGS sequence"/>
</dbReference>
<dbReference type="AlphaFoldDB" id="A0A1I6T8S3"/>
<protein>
    <submittedName>
        <fullName evidence="1">Uncharacterized protein</fullName>
    </submittedName>
</protein>
<organism evidence="1 2">
    <name type="scientific">Marininema halotolerans</name>
    <dbReference type="NCBI Taxonomy" id="1155944"/>
    <lineage>
        <taxon>Bacteria</taxon>
        <taxon>Bacillati</taxon>
        <taxon>Bacillota</taxon>
        <taxon>Bacilli</taxon>
        <taxon>Bacillales</taxon>
        <taxon>Thermoactinomycetaceae</taxon>
        <taxon>Marininema</taxon>
    </lineage>
</organism>
<evidence type="ECO:0000313" key="1">
    <source>
        <dbReference type="EMBL" id="SFS85625.1"/>
    </source>
</evidence>
<name>A0A1I6T8S3_9BACL</name>
<sequence length="92" mass="10846">MNFDSYSLEHHIRSRQEEADECCQQPKLDRPSLFYRIGQRLGLTEATLAKPEPPHLKPLKLTEQPSSNLVFLQLYRNRTRQPKGRRAQRRSS</sequence>
<gene>
    <name evidence="1" type="ORF">SAMN05444972_10993</name>
</gene>
<proteinExistence type="predicted"/>
<dbReference type="OrthoDB" id="9858456at2"/>
<accession>A0A1I6T8S3</accession>
<dbReference type="EMBL" id="FPAA01000009">
    <property type="protein sequence ID" value="SFS85625.1"/>
    <property type="molecule type" value="Genomic_DNA"/>
</dbReference>
<evidence type="ECO:0000313" key="2">
    <source>
        <dbReference type="Proteomes" id="UP000198660"/>
    </source>
</evidence>
<reference evidence="2" key="1">
    <citation type="submission" date="2016-10" db="EMBL/GenBank/DDBJ databases">
        <authorList>
            <person name="Varghese N."/>
            <person name="Submissions S."/>
        </authorList>
    </citation>
    <scope>NUCLEOTIDE SEQUENCE [LARGE SCALE GENOMIC DNA]</scope>
    <source>
        <strain evidence="2">DSM 45789</strain>
    </source>
</reference>
<dbReference type="RefSeq" id="WP_091837869.1">
    <property type="nucleotide sequence ID" value="NZ_FPAA01000009.1"/>
</dbReference>
<keyword evidence="2" id="KW-1185">Reference proteome</keyword>